<dbReference type="GO" id="GO:0006782">
    <property type="term" value="P:protoporphyrinogen IX biosynthetic process"/>
    <property type="evidence" value="ECO:0007669"/>
    <property type="project" value="UniProtKB-UniPathway"/>
</dbReference>
<dbReference type="InterPro" id="IPR001260">
    <property type="entry name" value="Coprogen_oxidase_aer"/>
</dbReference>
<dbReference type="AlphaFoldDB" id="T1J3H7"/>
<sequence length="289" mass="31766">MSPFYQHARAYCDYKSIESVVMDENGRSRNEAEIARAIGRNHNGDLSKQPLPPFITTLLGSDDSDEASEREAERSLVECTVEWNAQTLTTRKFKRLNEGTCVLMKLQKVSLEMATFGRLHLSKMRKLGNLVGIVTLGGMSAYYAWSHPAELAWSVFPASTPKPDIANFMAEPITSTDALVQVMAAILKTGDCPHASEQGPIGSPEVGPIEVENGCKLTFCLNWFCFNSSDMKTRMELLVMRIQFIRGGGGITCIIQDGTVFEKAGVNVSVVHGNLPAAALFKKNLKTDK</sequence>
<dbReference type="Gene3D" id="3.40.1500.10">
    <property type="entry name" value="Coproporphyrinogen III oxidase, aerobic"/>
    <property type="match status" value="1"/>
</dbReference>
<organism evidence="1 2">
    <name type="scientific">Strigamia maritima</name>
    <name type="common">European centipede</name>
    <name type="synonym">Geophilus maritimus</name>
    <dbReference type="NCBI Taxonomy" id="126957"/>
    <lineage>
        <taxon>Eukaryota</taxon>
        <taxon>Metazoa</taxon>
        <taxon>Ecdysozoa</taxon>
        <taxon>Arthropoda</taxon>
        <taxon>Myriapoda</taxon>
        <taxon>Chilopoda</taxon>
        <taxon>Pleurostigmophora</taxon>
        <taxon>Geophilomorpha</taxon>
        <taxon>Linotaeniidae</taxon>
        <taxon>Strigamia</taxon>
    </lineage>
</organism>
<proteinExistence type="predicted"/>
<dbReference type="EMBL" id="JH431826">
    <property type="status" value="NOT_ANNOTATED_CDS"/>
    <property type="molecule type" value="Genomic_DNA"/>
</dbReference>
<name>T1J3H7_STRMM</name>
<protein>
    <submittedName>
        <fullName evidence="1">Uncharacterized protein</fullName>
    </submittedName>
</protein>
<dbReference type="GO" id="GO:0004109">
    <property type="term" value="F:coproporphyrinogen oxidase activity"/>
    <property type="evidence" value="ECO:0007669"/>
    <property type="project" value="InterPro"/>
</dbReference>
<dbReference type="InterPro" id="IPR036406">
    <property type="entry name" value="Coprogen_oxidase_aer_sf"/>
</dbReference>
<dbReference type="Pfam" id="PF01218">
    <property type="entry name" value="Coprogen_oxidas"/>
    <property type="match status" value="1"/>
</dbReference>
<evidence type="ECO:0000313" key="1">
    <source>
        <dbReference type="EnsemblMetazoa" id="SMAR008143-PA"/>
    </source>
</evidence>
<dbReference type="UniPathway" id="UPA00251">
    <property type="reaction ID" value="UER00322"/>
</dbReference>
<dbReference type="EnsemblMetazoa" id="SMAR008143-RA">
    <property type="protein sequence ID" value="SMAR008143-PA"/>
    <property type="gene ID" value="SMAR008143"/>
</dbReference>
<keyword evidence="2" id="KW-1185">Reference proteome</keyword>
<evidence type="ECO:0000313" key="2">
    <source>
        <dbReference type="Proteomes" id="UP000014500"/>
    </source>
</evidence>
<dbReference type="Proteomes" id="UP000014500">
    <property type="component" value="Unassembled WGS sequence"/>
</dbReference>
<dbReference type="SUPFAM" id="SSF102886">
    <property type="entry name" value="Coproporphyrinogen III oxidase"/>
    <property type="match status" value="1"/>
</dbReference>
<dbReference type="STRING" id="126957.T1J3H7"/>
<accession>T1J3H7</accession>
<dbReference type="eggNOG" id="KOG1518">
    <property type="taxonomic scope" value="Eukaryota"/>
</dbReference>
<reference evidence="1" key="2">
    <citation type="submission" date="2015-02" db="UniProtKB">
        <authorList>
            <consortium name="EnsemblMetazoa"/>
        </authorList>
    </citation>
    <scope>IDENTIFICATION</scope>
</reference>
<dbReference type="HOGENOM" id="CLU_964176_0_0_1"/>
<reference evidence="2" key="1">
    <citation type="submission" date="2011-05" db="EMBL/GenBank/DDBJ databases">
        <authorList>
            <person name="Richards S.R."/>
            <person name="Qu J."/>
            <person name="Jiang H."/>
            <person name="Jhangiani S.N."/>
            <person name="Agravi P."/>
            <person name="Goodspeed R."/>
            <person name="Gross S."/>
            <person name="Mandapat C."/>
            <person name="Jackson L."/>
            <person name="Mathew T."/>
            <person name="Pu L."/>
            <person name="Thornton R."/>
            <person name="Saada N."/>
            <person name="Wilczek-Boney K.B."/>
            <person name="Lee S."/>
            <person name="Kovar C."/>
            <person name="Wu Y."/>
            <person name="Scherer S.E."/>
            <person name="Worley K.C."/>
            <person name="Muzny D.M."/>
            <person name="Gibbs R."/>
        </authorList>
    </citation>
    <scope>NUCLEOTIDE SEQUENCE</scope>
    <source>
        <strain evidence="2">Brora</strain>
    </source>
</reference>